<feature type="region of interest" description="Disordered" evidence="1">
    <location>
        <begin position="550"/>
        <end position="574"/>
    </location>
</feature>
<name>E2AL08_CAMFO</name>
<gene>
    <name evidence="2" type="ORF">EAG_09230</name>
</gene>
<dbReference type="Proteomes" id="UP000000311">
    <property type="component" value="Unassembled WGS sequence"/>
</dbReference>
<sequence length="574" mass="64664">MKSGDEGREKGIGVQQRADVGKRIPTSSQSRGCLHSRLSWKQALSGEKEPLELESNDAQQIDIPIAFEYIGILAENKCGGRTRGVYIPNLIAESGPLLENKCVYRVSGQSLLPKKALVAYLESSSKHYNKQRTINIIHFVAIATSDWYVSLGFWIATNRGLITSGKHYSQMRFGERRQMHLSNPPPHPVLHSTPFRHRTLHFARCYAANKGESSPGFLPHWILFGVPATSEKPPKGSLGTTKRDVIHRSRVHFSFNPTALRCHFWDIKAHQLFKKWLQVILRYRNTFSGSFLTTATILSSFEPRDDAIRDDRSSMELSQCRQTVCEGRRPLPRGKMRSLDNSAQYCFKYIVMKSSNDVTVHYFHTDKKTERIASYIREHELIFNRVAKERHGRSGLSLSLITIVRSDHSRDGLVASFNEKLEINQRLQDACSHHRDPYPISLRNQGTFTLLYDAVPFDYDRCYVHCATRTRLSTRNPLIGSGVGLPGFNSPDVPPRESGSSYAPLIPGGIALLRLPTTKEEGEILLLTLVSQLNPLAGAINILIMMSDEPREGRSGSEEDKLPSDDARKIGVEV</sequence>
<feature type="compositionally biased region" description="Basic and acidic residues" evidence="1">
    <location>
        <begin position="1"/>
        <end position="11"/>
    </location>
</feature>
<organism evidence="3">
    <name type="scientific">Camponotus floridanus</name>
    <name type="common">Florida carpenter ant</name>
    <dbReference type="NCBI Taxonomy" id="104421"/>
    <lineage>
        <taxon>Eukaryota</taxon>
        <taxon>Metazoa</taxon>
        <taxon>Ecdysozoa</taxon>
        <taxon>Arthropoda</taxon>
        <taxon>Hexapoda</taxon>
        <taxon>Insecta</taxon>
        <taxon>Pterygota</taxon>
        <taxon>Neoptera</taxon>
        <taxon>Endopterygota</taxon>
        <taxon>Hymenoptera</taxon>
        <taxon>Apocrita</taxon>
        <taxon>Aculeata</taxon>
        <taxon>Formicoidea</taxon>
        <taxon>Formicidae</taxon>
        <taxon>Formicinae</taxon>
        <taxon>Camponotus</taxon>
    </lineage>
</organism>
<evidence type="ECO:0000313" key="2">
    <source>
        <dbReference type="EMBL" id="EFN65925.1"/>
    </source>
</evidence>
<dbReference type="AlphaFoldDB" id="E2AL08"/>
<feature type="region of interest" description="Disordered" evidence="1">
    <location>
        <begin position="1"/>
        <end position="33"/>
    </location>
</feature>
<evidence type="ECO:0000313" key="3">
    <source>
        <dbReference type="Proteomes" id="UP000000311"/>
    </source>
</evidence>
<reference evidence="2 3" key="1">
    <citation type="journal article" date="2010" name="Science">
        <title>Genomic comparison of the ants Camponotus floridanus and Harpegnathos saltator.</title>
        <authorList>
            <person name="Bonasio R."/>
            <person name="Zhang G."/>
            <person name="Ye C."/>
            <person name="Mutti N.S."/>
            <person name="Fang X."/>
            <person name="Qin N."/>
            <person name="Donahue G."/>
            <person name="Yang P."/>
            <person name="Li Q."/>
            <person name="Li C."/>
            <person name="Zhang P."/>
            <person name="Huang Z."/>
            <person name="Berger S.L."/>
            <person name="Reinberg D."/>
            <person name="Wang J."/>
            <person name="Liebig J."/>
        </authorList>
    </citation>
    <scope>NUCLEOTIDE SEQUENCE [LARGE SCALE GENOMIC DNA]</scope>
    <source>
        <strain evidence="3">C129</strain>
    </source>
</reference>
<evidence type="ECO:0000256" key="1">
    <source>
        <dbReference type="SAM" id="MobiDB-lite"/>
    </source>
</evidence>
<accession>E2AL08</accession>
<keyword evidence="3" id="KW-1185">Reference proteome</keyword>
<protein>
    <submittedName>
        <fullName evidence="2">Uncharacterized protein</fullName>
    </submittedName>
</protein>
<dbReference type="EMBL" id="GL440425">
    <property type="protein sequence ID" value="EFN65925.1"/>
    <property type="molecule type" value="Genomic_DNA"/>
</dbReference>
<dbReference type="InParanoid" id="E2AL08"/>
<proteinExistence type="predicted"/>